<accession>I4EK97</accession>
<dbReference type="InterPro" id="IPR038454">
    <property type="entry name" value="DnaA_N_sf"/>
</dbReference>
<evidence type="ECO:0000313" key="3">
    <source>
        <dbReference type="EMBL" id="CCF85109.1"/>
    </source>
</evidence>
<keyword evidence="4" id="KW-1185">Reference proteome</keyword>
<feature type="domain" description="DnaA N-terminal" evidence="2">
    <location>
        <begin position="60"/>
        <end position="108"/>
    </location>
</feature>
<dbReference type="InterPro" id="IPR024633">
    <property type="entry name" value="DnaA_N_dom"/>
</dbReference>
<gene>
    <name evidence="3" type="ORF">NITHO_4480010</name>
</gene>
<dbReference type="Pfam" id="PF11638">
    <property type="entry name" value="DnaA_N"/>
    <property type="match status" value="1"/>
</dbReference>
<sequence length="155" mass="16923">MRRPVRVRFIAPDAGAEEAEPLKVPPRAGPNRSPEVEPERNGPAPPPRFTLAGGLTNLQVWAAVQDELFRRLTPANYETWVRPSVLLAQDGDGSLVIGASNALAGRRLARFLPEIELALRGILEQPVRARIVVSSEWQRLPASGNAPPRASDEAR</sequence>
<dbReference type="EMBL" id="CAGS01000388">
    <property type="protein sequence ID" value="CCF85109.1"/>
    <property type="molecule type" value="Genomic_DNA"/>
</dbReference>
<protein>
    <recommendedName>
        <fullName evidence="2">DnaA N-terminal domain-containing protein</fullName>
    </recommendedName>
</protein>
<dbReference type="AlphaFoldDB" id="I4EK97"/>
<dbReference type="Gene3D" id="3.30.300.180">
    <property type="match status" value="1"/>
</dbReference>
<evidence type="ECO:0000259" key="2">
    <source>
        <dbReference type="Pfam" id="PF11638"/>
    </source>
</evidence>
<dbReference type="Proteomes" id="UP000004221">
    <property type="component" value="Unassembled WGS sequence"/>
</dbReference>
<evidence type="ECO:0000313" key="4">
    <source>
        <dbReference type="Proteomes" id="UP000004221"/>
    </source>
</evidence>
<comment type="caution">
    <text evidence="3">The sequence shown here is derived from an EMBL/GenBank/DDBJ whole genome shotgun (WGS) entry which is preliminary data.</text>
</comment>
<feature type="region of interest" description="Disordered" evidence="1">
    <location>
        <begin position="10"/>
        <end position="49"/>
    </location>
</feature>
<proteinExistence type="predicted"/>
<name>I4EK97_9BACT</name>
<evidence type="ECO:0000256" key="1">
    <source>
        <dbReference type="SAM" id="MobiDB-lite"/>
    </source>
</evidence>
<organism evidence="3 4">
    <name type="scientific">Nitrolancea hollandica Lb</name>
    <dbReference type="NCBI Taxonomy" id="1129897"/>
    <lineage>
        <taxon>Bacteria</taxon>
        <taxon>Pseudomonadati</taxon>
        <taxon>Thermomicrobiota</taxon>
        <taxon>Thermomicrobia</taxon>
        <taxon>Sphaerobacterales</taxon>
        <taxon>Sphaerobacterineae</taxon>
        <taxon>Sphaerobacteraceae</taxon>
        <taxon>Nitrolancea</taxon>
    </lineage>
</organism>
<reference evidence="3 4" key="1">
    <citation type="journal article" date="2012" name="ISME J.">
        <title>Nitrification expanded: discovery, physiology and genomics of a nitrite-oxidizing bacterium from the phylum Chloroflexi.</title>
        <authorList>
            <person name="Sorokin D.Y."/>
            <person name="Lucker S."/>
            <person name="Vejmelkova D."/>
            <person name="Kostrikina N.A."/>
            <person name="Kleerebezem R."/>
            <person name="Rijpstra W.I."/>
            <person name="Damste J.S."/>
            <person name="Le Paslier D."/>
            <person name="Muyzer G."/>
            <person name="Wagner M."/>
            <person name="van Loosdrecht M.C."/>
            <person name="Daims H."/>
        </authorList>
    </citation>
    <scope>NUCLEOTIDE SEQUENCE [LARGE SCALE GENOMIC DNA]</scope>
    <source>
        <strain evidence="4">none</strain>
    </source>
</reference>